<feature type="DNA-binding region" description="H-T-H motif" evidence="5">
    <location>
        <begin position="31"/>
        <end position="50"/>
    </location>
</feature>
<keyword evidence="8" id="KW-1185">Reference proteome</keyword>
<dbReference type="InterPro" id="IPR050109">
    <property type="entry name" value="HTH-type_TetR-like_transc_reg"/>
</dbReference>
<evidence type="ECO:0000313" key="8">
    <source>
        <dbReference type="Proteomes" id="UP001501536"/>
    </source>
</evidence>
<dbReference type="Pfam" id="PF13977">
    <property type="entry name" value="TetR_C_6"/>
    <property type="match status" value="1"/>
</dbReference>
<keyword evidence="3 5" id="KW-0238">DNA-binding</keyword>
<feature type="domain" description="HTH tetR-type" evidence="6">
    <location>
        <begin position="8"/>
        <end position="68"/>
    </location>
</feature>
<dbReference type="Pfam" id="PF00440">
    <property type="entry name" value="TetR_N"/>
    <property type="match status" value="1"/>
</dbReference>
<gene>
    <name evidence="7" type="ORF">GCM10022377_26300</name>
</gene>
<evidence type="ECO:0000256" key="2">
    <source>
        <dbReference type="ARBA" id="ARBA00023015"/>
    </source>
</evidence>
<evidence type="ECO:0000259" key="6">
    <source>
        <dbReference type="PROSITE" id="PS50977"/>
    </source>
</evidence>
<keyword evidence="2" id="KW-0805">Transcription regulation</keyword>
<comment type="caution">
    <text evidence="7">The sequence shown here is derived from an EMBL/GenBank/DDBJ whole genome shotgun (WGS) entry which is preliminary data.</text>
</comment>
<name>A0ABP7DXT3_9MICC</name>
<dbReference type="PANTHER" id="PTHR30055:SF234">
    <property type="entry name" value="HTH-TYPE TRANSCRIPTIONAL REGULATOR BETI"/>
    <property type="match status" value="1"/>
</dbReference>
<evidence type="ECO:0000256" key="4">
    <source>
        <dbReference type="ARBA" id="ARBA00023163"/>
    </source>
</evidence>
<reference evidence="8" key="1">
    <citation type="journal article" date="2019" name="Int. J. Syst. Evol. Microbiol.">
        <title>The Global Catalogue of Microorganisms (GCM) 10K type strain sequencing project: providing services to taxonomists for standard genome sequencing and annotation.</title>
        <authorList>
            <consortium name="The Broad Institute Genomics Platform"/>
            <consortium name="The Broad Institute Genome Sequencing Center for Infectious Disease"/>
            <person name="Wu L."/>
            <person name="Ma J."/>
        </authorList>
    </citation>
    <scope>NUCLEOTIDE SEQUENCE [LARGE SCALE GENOMIC DNA]</scope>
    <source>
        <strain evidence="8">JCM 16961</strain>
    </source>
</reference>
<evidence type="ECO:0000313" key="7">
    <source>
        <dbReference type="EMBL" id="GAA3711622.1"/>
    </source>
</evidence>
<accession>A0ABP7DXT3</accession>
<evidence type="ECO:0000256" key="5">
    <source>
        <dbReference type="PROSITE-ProRule" id="PRU00335"/>
    </source>
</evidence>
<dbReference type="RefSeq" id="WP_344885580.1">
    <property type="nucleotide sequence ID" value="NZ_BAABCJ010000007.1"/>
</dbReference>
<keyword evidence="4" id="KW-0804">Transcription</keyword>
<dbReference type="Gene3D" id="1.10.357.10">
    <property type="entry name" value="Tetracycline Repressor, domain 2"/>
    <property type="match status" value="1"/>
</dbReference>
<dbReference type="InterPro" id="IPR036271">
    <property type="entry name" value="Tet_transcr_reg_TetR-rel_C_sf"/>
</dbReference>
<keyword evidence="1" id="KW-0678">Repressor</keyword>
<dbReference type="Proteomes" id="UP001501536">
    <property type="component" value="Unassembled WGS sequence"/>
</dbReference>
<dbReference type="PANTHER" id="PTHR30055">
    <property type="entry name" value="HTH-TYPE TRANSCRIPTIONAL REGULATOR RUTR"/>
    <property type="match status" value="1"/>
</dbReference>
<dbReference type="SUPFAM" id="SSF46689">
    <property type="entry name" value="Homeodomain-like"/>
    <property type="match status" value="1"/>
</dbReference>
<dbReference type="InterPro" id="IPR009057">
    <property type="entry name" value="Homeodomain-like_sf"/>
</dbReference>
<dbReference type="SUPFAM" id="SSF48498">
    <property type="entry name" value="Tetracyclin repressor-like, C-terminal domain"/>
    <property type="match status" value="1"/>
</dbReference>
<dbReference type="InterPro" id="IPR001647">
    <property type="entry name" value="HTH_TetR"/>
</dbReference>
<dbReference type="PROSITE" id="PS50977">
    <property type="entry name" value="HTH_TETR_2"/>
    <property type="match status" value="1"/>
</dbReference>
<dbReference type="InterPro" id="IPR039538">
    <property type="entry name" value="BetI_C"/>
</dbReference>
<sequence>MPKIVDHAARRDEIARAACRVVARRGLDGLTLRDVAAEAGFANGALKPYFPTKTELARATYTYVFEQTNRRIDRSVAGAHGLVALERFAREVLPLDAERLDEARVVLPFWQLALHEPGLAEINDGAMLTWRGRMRSWMREGMEAGEVRPELDVASAVESLLNFLLGAQGAAVLDTSFNSVEDLERQLQVQLGHLRPRARPGP</sequence>
<evidence type="ECO:0000256" key="3">
    <source>
        <dbReference type="ARBA" id="ARBA00023125"/>
    </source>
</evidence>
<protein>
    <recommendedName>
        <fullName evidence="6">HTH tetR-type domain-containing protein</fullName>
    </recommendedName>
</protein>
<dbReference type="EMBL" id="BAABCJ010000007">
    <property type="protein sequence ID" value="GAA3711622.1"/>
    <property type="molecule type" value="Genomic_DNA"/>
</dbReference>
<proteinExistence type="predicted"/>
<organism evidence="7 8">
    <name type="scientific">Zhihengliuella alba</name>
    <dbReference type="NCBI Taxonomy" id="547018"/>
    <lineage>
        <taxon>Bacteria</taxon>
        <taxon>Bacillati</taxon>
        <taxon>Actinomycetota</taxon>
        <taxon>Actinomycetes</taxon>
        <taxon>Micrococcales</taxon>
        <taxon>Micrococcaceae</taxon>
        <taxon>Zhihengliuella</taxon>
    </lineage>
</organism>
<evidence type="ECO:0000256" key="1">
    <source>
        <dbReference type="ARBA" id="ARBA00022491"/>
    </source>
</evidence>